<keyword evidence="2" id="KW-1185">Reference proteome</keyword>
<sequence length="144" mass="16685">MLSLSHVWIRSPTAARLPLPPLSFKKPHSETKTSLCRISNTWLSESILDYASILKTECFKRCSAEYGMRPQKKRKKWRVNKVEKTDTSFWNNAASYSIFMMPSLSHGWIPSPTAARLPLWPLSFKKPHSETSLCRISNTWLSEW</sequence>
<accession>A0AAV4Y3Z6</accession>
<dbReference type="Proteomes" id="UP001054945">
    <property type="component" value="Unassembled WGS sequence"/>
</dbReference>
<evidence type="ECO:0000313" key="2">
    <source>
        <dbReference type="Proteomes" id="UP001054945"/>
    </source>
</evidence>
<organism evidence="1 2">
    <name type="scientific">Caerostris extrusa</name>
    <name type="common">Bark spider</name>
    <name type="synonym">Caerostris bankana</name>
    <dbReference type="NCBI Taxonomy" id="172846"/>
    <lineage>
        <taxon>Eukaryota</taxon>
        <taxon>Metazoa</taxon>
        <taxon>Ecdysozoa</taxon>
        <taxon>Arthropoda</taxon>
        <taxon>Chelicerata</taxon>
        <taxon>Arachnida</taxon>
        <taxon>Araneae</taxon>
        <taxon>Araneomorphae</taxon>
        <taxon>Entelegynae</taxon>
        <taxon>Araneoidea</taxon>
        <taxon>Araneidae</taxon>
        <taxon>Caerostris</taxon>
    </lineage>
</organism>
<name>A0AAV4Y3Z6_CAEEX</name>
<gene>
    <name evidence="1" type="ORF">CEXT_716111</name>
</gene>
<comment type="caution">
    <text evidence="1">The sequence shown here is derived from an EMBL/GenBank/DDBJ whole genome shotgun (WGS) entry which is preliminary data.</text>
</comment>
<reference evidence="1 2" key="1">
    <citation type="submission" date="2021-06" db="EMBL/GenBank/DDBJ databases">
        <title>Caerostris extrusa draft genome.</title>
        <authorList>
            <person name="Kono N."/>
            <person name="Arakawa K."/>
        </authorList>
    </citation>
    <scope>NUCLEOTIDE SEQUENCE [LARGE SCALE GENOMIC DNA]</scope>
</reference>
<dbReference type="EMBL" id="BPLR01001270">
    <property type="protein sequence ID" value="GIZ01244.1"/>
    <property type="molecule type" value="Genomic_DNA"/>
</dbReference>
<protein>
    <submittedName>
        <fullName evidence="1">Uncharacterized protein</fullName>
    </submittedName>
</protein>
<proteinExistence type="predicted"/>
<dbReference type="AlphaFoldDB" id="A0AAV4Y3Z6"/>
<evidence type="ECO:0000313" key="1">
    <source>
        <dbReference type="EMBL" id="GIZ01244.1"/>
    </source>
</evidence>